<evidence type="ECO:0000313" key="4">
    <source>
        <dbReference type="Proteomes" id="UP001224661"/>
    </source>
</evidence>
<protein>
    <submittedName>
        <fullName evidence="3">NAD(P)/FAD-dependent oxidoreductase</fullName>
        <ecNumber evidence="3">1.-.-.-</ecNumber>
    </submittedName>
</protein>
<comment type="caution">
    <text evidence="3">The sequence shown here is derived from an EMBL/GenBank/DDBJ whole genome shotgun (WGS) entry which is preliminary data.</text>
</comment>
<feature type="region of interest" description="Disordered" evidence="1">
    <location>
        <begin position="440"/>
        <end position="459"/>
    </location>
</feature>
<feature type="domain" description="Amine oxidase" evidence="2">
    <location>
        <begin position="14"/>
        <end position="435"/>
    </location>
</feature>
<sequence length="459" mass="49349">MSPELDVAVVGAGIAGLTTAHELRRAGLTVRVFEELPYVGGRMRSFRHDGYVVDEGAEQLPERGYRATWELLARLGVTDREVPRIGKGLGVWRDGRAHPGLCDAAALVTGAGLSPRARLDLARFLAWTARYRGRFDIDHPERTPVGARTVASLARGYHRELHDYLLQPVVGGSFGWDTARSAAAPLIGLMQTAGPVSGWRTYHDGMDLPARRLAEHLDVTTGTPVHEVVDDGREVRLRTPAGSVTARAAVLAVPAPVAARLHPGAPQDERDFLTASTFTPNLKVSCLLDRPLAPPSPRPLYALFTPDPEEDLLAGIMIDHARHPGRAPAGAGLLTLVADPRRIPELRGADPQETARRLIRAAARYVPGLPGAVRDHFVHSFTHALPEATPPALAHRPRFAARPARRVEYAGDWLTLCPASEAAVRSGALAAARVLSRVHPSPTAAATRAAAPAPRSEKP</sequence>
<evidence type="ECO:0000256" key="1">
    <source>
        <dbReference type="SAM" id="MobiDB-lite"/>
    </source>
</evidence>
<dbReference type="InterPro" id="IPR050464">
    <property type="entry name" value="Zeta_carotene_desat/Oxidored"/>
</dbReference>
<keyword evidence="3" id="KW-0560">Oxidoreductase</keyword>
<dbReference type="Pfam" id="PF01593">
    <property type="entry name" value="Amino_oxidase"/>
    <property type="match status" value="1"/>
</dbReference>
<dbReference type="InterPro" id="IPR036188">
    <property type="entry name" value="FAD/NAD-bd_sf"/>
</dbReference>
<proteinExistence type="predicted"/>
<evidence type="ECO:0000313" key="3">
    <source>
        <dbReference type="EMBL" id="MDI3389890.1"/>
    </source>
</evidence>
<dbReference type="InterPro" id="IPR002937">
    <property type="entry name" value="Amino_oxidase"/>
</dbReference>
<dbReference type="SUPFAM" id="SSF54373">
    <property type="entry name" value="FAD-linked reductases, C-terminal domain"/>
    <property type="match status" value="1"/>
</dbReference>
<dbReference type="SUPFAM" id="SSF51905">
    <property type="entry name" value="FAD/NAD(P)-binding domain"/>
    <property type="match status" value="1"/>
</dbReference>
<gene>
    <name evidence="3" type="ORF">QIS99_27405</name>
</gene>
<name>A0ABT6RZN1_9ACTN</name>
<accession>A0ABT6RZN1</accession>
<reference evidence="3 4" key="1">
    <citation type="submission" date="2023-05" db="EMBL/GenBank/DDBJ databases">
        <title>Draft genome sequence of Streptomyces sp. B-S-A8 isolated from a cave soil in Thailand.</title>
        <authorList>
            <person name="Chamroensaksri N."/>
            <person name="Muangham S."/>
        </authorList>
    </citation>
    <scope>NUCLEOTIDE SEQUENCE [LARGE SCALE GENOMIC DNA]</scope>
    <source>
        <strain evidence="3 4">B-S-A8</strain>
    </source>
</reference>
<dbReference type="EC" id="1.-.-.-" evidence="3"/>
<dbReference type="Proteomes" id="UP001224661">
    <property type="component" value="Unassembled WGS sequence"/>
</dbReference>
<evidence type="ECO:0000259" key="2">
    <source>
        <dbReference type="Pfam" id="PF01593"/>
    </source>
</evidence>
<dbReference type="PANTHER" id="PTHR42923">
    <property type="entry name" value="PROTOPORPHYRINOGEN OXIDASE"/>
    <property type="match status" value="1"/>
</dbReference>
<dbReference type="EMBL" id="JASCIR010000034">
    <property type="protein sequence ID" value="MDI3389890.1"/>
    <property type="molecule type" value="Genomic_DNA"/>
</dbReference>
<dbReference type="GO" id="GO:0016491">
    <property type="term" value="F:oxidoreductase activity"/>
    <property type="evidence" value="ECO:0007669"/>
    <property type="project" value="UniProtKB-KW"/>
</dbReference>
<dbReference type="RefSeq" id="WP_282516364.1">
    <property type="nucleotide sequence ID" value="NZ_JASCIR010000034.1"/>
</dbReference>
<keyword evidence="4" id="KW-1185">Reference proteome</keyword>
<dbReference type="Gene3D" id="3.50.50.60">
    <property type="entry name" value="FAD/NAD(P)-binding domain"/>
    <property type="match status" value="1"/>
</dbReference>
<dbReference type="PRINTS" id="PR00419">
    <property type="entry name" value="ADXRDTASE"/>
</dbReference>
<organism evidence="3 4">
    <name type="scientific">Streptomyces solicavernae</name>
    <dbReference type="NCBI Taxonomy" id="3043614"/>
    <lineage>
        <taxon>Bacteria</taxon>
        <taxon>Bacillati</taxon>
        <taxon>Actinomycetota</taxon>
        <taxon>Actinomycetes</taxon>
        <taxon>Kitasatosporales</taxon>
        <taxon>Streptomycetaceae</taxon>
        <taxon>Streptomyces</taxon>
    </lineage>
</organism>